<evidence type="ECO:0000313" key="15">
    <source>
        <dbReference type="EMBL" id="TRW17226.1"/>
    </source>
</evidence>
<reference evidence="15 16" key="1">
    <citation type="submission" date="2019-07" db="EMBL/GenBank/DDBJ databases">
        <title>Novel species isolated from glacier.</title>
        <authorList>
            <person name="Liu Q."/>
            <person name="Xin Y.-H."/>
        </authorList>
    </citation>
    <scope>NUCLEOTIDE SEQUENCE [LARGE SCALE GENOMIC DNA]</scope>
    <source>
        <strain evidence="15 16">LB1R16</strain>
    </source>
</reference>
<evidence type="ECO:0000256" key="3">
    <source>
        <dbReference type="ARBA" id="ARBA00022452"/>
    </source>
</evidence>
<feature type="domain" description="TonB-dependent receptor plug" evidence="14">
    <location>
        <begin position="153"/>
        <end position="237"/>
    </location>
</feature>
<dbReference type="PANTHER" id="PTHR32552:SF81">
    <property type="entry name" value="TONB-DEPENDENT OUTER MEMBRANE RECEPTOR"/>
    <property type="match status" value="1"/>
</dbReference>
<dbReference type="SUPFAM" id="SSF56935">
    <property type="entry name" value="Porins"/>
    <property type="match status" value="1"/>
</dbReference>
<keyword evidence="3" id="KW-1134">Transmembrane beta strand</keyword>
<dbReference type="PANTHER" id="PTHR32552">
    <property type="entry name" value="FERRICHROME IRON RECEPTOR-RELATED"/>
    <property type="match status" value="1"/>
</dbReference>
<keyword evidence="10" id="KW-0998">Cell outer membrane</keyword>
<proteinExistence type="inferred from homology"/>
<feature type="signal peptide" evidence="12">
    <location>
        <begin position="1"/>
        <end position="19"/>
    </location>
</feature>
<keyword evidence="15" id="KW-0675">Receptor</keyword>
<dbReference type="Gene3D" id="3.55.50.30">
    <property type="match status" value="1"/>
</dbReference>
<evidence type="ECO:0000256" key="12">
    <source>
        <dbReference type="SAM" id="SignalP"/>
    </source>
</evidence>
<dbReference type="InterPro" id="IPR036942">
    <property type="entry name" value="Beta-barrel_TonB_sf"/>
</dbReference>
<evidence type="ECO:0000256" key="9">
    <source>
        <dbReference type="ARBA" id="ARBA00023136"/>
    </source>
</evidence>
<evidence type="ECO:0000256" key="11">
    <source>
        <dbReference type="RuleBase" id="RU003357"/>
    </source>
</evidence>
<feature type="chain" id="PRO_5022217824" evidence="12">
    <location>
        <begin position="20"/>
        <end position="779"/>
    </location>
</feature>
<evidence type="ECO:0000256" key="8">
    <source>
        <dbReference type="ARBA" id="ARBA00023077"/>
    </source>
</evidence>
<dbReference type="GO" id="GO:0009279">
    <property type="term" value="C:cell outer membrane"/>
    <property type="evidence" value="ECO:0007669"/>
    <property type="project" value="UniProtKB-SubCell"/>
</dbReference>
<protein>
    <submittedName>
        <fullName evidence="15">TonB-dependent receptor</fullName>
    </submittedName>
</protein>
<dbReference type="InterPro" id="IPR012910">
    <property type="entry name" value="Plug_dom"/>
</dbReference>
<gene>
    <name evidence="15" type="ORF">FMM06_03260</name>
</gene>
<evidence type="ECO:0000259" key="13">
    <source>
        <dbReference type="Pfam" id="PF00593"/>
    </source>
</evidence>
<dbReference type="Proteomes" id="UP000317894">
    <property type="component" value="Unassembled WGS sequence"/>
</dbReference>
<comment type="subcellular location">
    <subcellularLocation>
        <location evidence="1">Cell outer membrane</location>
        <topology evidence="1">Multi-pass membrane protein</topology>
    </subcellularLocation>
</comment>
<dbReference type="OrthoDB" id="9760333at2"/>
<comment type="similarity">
    <text evidence="11">Belongs to the TonB-dependent receptor family.</text>
</comment>
<keyword evidence="12" id="KW-0732">Signal</keyword>
<evidence type="ECO:0000256" key="1">
    <source>
        <dbReference type="ARBA" id="ARBA00004571"/>
    </source>
</evidence>
<evidence type="ECO:0000256" key="7">
    <source>
        <dbReference type="ARBA" id="ARBA00023065"/>
    </source>
</evidence>
<evidence type="ECO:0000313" key="16">
    <source>
        <dbReference type="Proteomes" id="UP000317894"/>
    </source>
</evidence>
<evidence type="ECO:0000256" key="6">
    <source>
        <dbReference type="ARBA" id="ARBA00023004"/>
    </source>
</evidence>
<dbReference type="GO" id="GO:0006826">
    <property type="term" value="P:iron ion transport"/>
    <property type="evidence" value="ECO:0007669"/>
    <property type="project" value="UniProtKB-KW"/>
</dbReference>
<keyword evidence="8 11" id="KW-0798">TonB box</keyword>
<keyword evidence="7" id="KW-0406">Ion transport</keyword>
<evidence type="ECO:0000256" key="5">
    <source>
        <dbReference type="ARBA" id="ARBA00022692"/>
    </source>
</evidence>
<feature type="domain" description="TonB-dependent receptor-like beta-barrel" evidence="13">
    <location>
        <begin position="286"/>
        <end position="742"/>
    </location>
</feature>
<keyword evidence="2" id="KW-0813">Transport</keyword>
<keyword evidence="4" id="KW-0410">Iron transport</keyword>
<sequence length="779" mass="82507">MTGGWLPVAALLIATPALAGPAIDLPAGPLGRSVEALARQSNISVAIADGVAWAAPVKAVRGRLTPVAALKRIVAGTGARVVAIDKVTFRIEPALRSKPVARSMPPLPVAAVEDDPPIIVTASKRDTRFGDYQGIVQRIDGDALGFGGEMGTDGLISRLGSLSSTHLGAGRNKLFIRGVADSSFTGPTQATVGQYLGDIRLTYNAPDPDLRLYDIAAVEVLEGPQATLYGAGSLGGIVRIVRNPPRLGAAEAAVSAGVSLTQHGDPGLDVGGSVNLPVLDDRIALRAVAYGITEGGYIDDPGRGRDDVNRTRIAGGRAVLRFDAGNDWTVDLGATLQHIRGEDSQFADRDAPPLTHRSAFAQGFTADYRLAELVVGKDWDGLRLLSSTGVARQRLSERYDAGSGRVFTQDNRTLLISNETRLWRPMDDRFGWVAGASLVHNRAEQARALGPVDAPVPSTGVTNRILETTAFGEASLMPIAGLTLTAGGRLTHARLSGDGEDAAPAFSAAAAAARARIVADRSETRFLPSVAASASVLPGTILFVRYNQGFRPGGLSVDNDFVQRFRSDRVATLESGVRYGQPGRDSLDLAASAAWTRWSDIQADFIDGAGLPATSNIGDGRIYSLAVNAGWRPTREFSFDAAMVFNDSRVTDPSTAAQTRPAIPLRRIPNVARWTGRLGAEYRTDLDGDLELRVGASARYTGRSRLGVGPMLGDAQGDYLDTSLTARVGRDRMGVTLSLTNLADSIGNRFALGTPFALDREQITPLRPRTVRLGVDARF</sequence>
<evidence type="ECO:0000256" key="2">
    <source>
        <dbReference type="ARBA" id="ARBA00022448"/>
    </source>
</evidence>
<dbReference type="Pfam" id="PF07715">
    <property type="entry name" value="Plug"/>
    <property type="match status" value="1"/>
</dbReference>
<keyword evidence="5" id="KW-0812">Transmembrane</keyword>
<evidence type="ECO:0000259" key="14">
    <source>
        <dbReference type="Pfam" id="PF07715"/>
    </source>
</evidence>
<dbReference type="InterPro" id="IPR039426">
    <property type="entry name" value="TonB-dep_rcpt-like"/>
</dbReference>
<accession>A0A552UG75</accession>
<dbReference type="Pfam" id="PF00593">
    <property type="entry name" value="TonB_dep_Rec_b-barrel"/>
    <property type="match status" value="1"/>
</dbReference>
<keyword evidence="9 11" id="KW-0472">Membrane</keyword>
<dbReference type="Gene3D" id="2.40.170.20">
    <property type="entry name" value="TonB-dependent receptor, beta-barrel domain"/>
    <property type="match status" value="1"/>
</dbReference>
<dbReference type="RefSeq" id="WP_143554771.1">
    <property type="nucleotide sequence ID" value="NZ_VJWA01000001.1"/>
</dbReference>
<name>A0A552UG75_9SPHN</name>
<dbReference type="EMBL" id="VJWA01000001">
    <property type="protein sequence ID" value="TRW17226.1"/>
    <property type="molecule type" value="Genomic_DNA"/>
</dbReference>
<keyword evidence="16" id="KW-1185">Reference proteome</keyword>
<dbReference type="AlphaFoldDB" id="A0A552UG75"/>
<comment type="caution">
    <text evidence="15">The sequence shown here is derived from an EMBL/GenBank/DDBJ whole genome shotgun (WGS) entry which is preliminary data.</text>
</comment>
<evidence type="ECO:0000256" key="4">
    <source>
        <dbReference type="ARBA" id="ARBA00022496"/>
    </source>
</evidence>
<dbReference type="InterPro" id="IPR000531">
    <property type="entry name" value="Beta-barrel_TonB"/>
</dbReference>
<organism evidence="15 16">
    <name type="scientific">Glacieibacterium frigidum</name>
    <dbReference type="NCBI Taxonomy" id="2593303"/>
    <lineage>
        <taxon>Bacteria</taxon>
        <taxon>Pseudomonadati</taxon>
        <taxon>Pseudomonadota</taxon>
        <taxon>Alphaproteobacteria</taxon>
        <taxon>Sphingomonadales</taxon>
        <taxon>Sphingosinicellaceae</taxon>
        <taxon>Glacieibacterium</taxon>
    </lineage>
</organism>
<keyword evidence="6" id="KW-0408">Iron</keyword>
<evidence type="ECO:0000256" key="10">
    <source>
        <dbReference type="ARBA" id="ARBA00023237"/>
    </source>
</evidence>